<dbReference type="AlphaFoldDB" id="A0A1J5SQ67"/>
<name>A0A1J5SQ67_9ZZZZ</name>
<protein>
    <recommendedName>
        <fullName evidence="2">Protein containing DUF465</fullName>
    </recommendedName>
</protein>
<accession>A0A1J5SQ67</accession>
<evidence type="ECO:0008006" key="2">
    <source>
        <dbReference type="Google" id="ProtNLM"/>
    </source>
</evidence>
<evidence type="ECO:0000313" key="1">
    <source>
        <dbReference type="EMBL" id="OIR10107.1"/>
    </source>
</evidence>
<proteinExistence type="predicted"/>
<reference evidence="1" key="1">
    <citation type="submission" date="2016-10" db="EMBL/GenBank/DDBJ databases">
        <title>Sequence of Gallionella enrichment culture.</title>
        <authorList>
            <person name="Poehlein A."/>
            <person name="Muehling M."/>
            <person name="Daniel R."/>
        </authorList>
    </citation>
    <scope>NUCLEOTIDE SEQUENCE</scope>
</reference>
<dbReference type="InterPro" id="IPR038444">
    <property type="entry name" value="DUF465_sf"/>
</dbReference>
<sequence>MSLLDRVESLKSKHAALEAALDEAARRPMPDISSINELKRKKLKIKDELEKLIQ</sequence>
<dbReference type="EMBL" id="MLJW01000024">
    <property type="protein sequence ID" value="OIR10107.1"/>
    <property type="molecule type" value="Genomic_DNA"/>
</dbReference>
<comment type="caution">
    <text evidence="1">The sequence shown here is derived from an EMBL/GenBank/DDBJ whole genome shotgun (WGS) entry which is preliminary data.</text>
</comment>
<dbReference type="Pfam" id="PF04325">
    <property type="entry name" value="DUF465"/>
    <property type="match status" value="1"/>
</dbReference>
<gene>
    <name evidence="1" type="ORF">GALL_80350</name>
</gene>
<organism evidence="1">
    <name type="scientific">mine drainage metagenome</name>
    <dbReference type="NCBI Taxonomy" id="410659"/>
    <lineage>
        <taxon>unclassified sequences</taxon>
        <taxon>metagenomes</taxon>
        <taxon>ecological metagenomes</taxon>
    </lineage>
</organism>
<dbReference type="Gene3D" id="6.10.280.50">
    <property type="match status" value="1"/>
</dbReference>
<dbReference type="InterPro" id="IPR007420">
    <property type="entry name" value="DUF465"/>
</dbReference>